<dbReference type="AlphaFoldDB" id="A0A848N085"/>
<evidence type="ECO:0000313" key="1">
    <source>
        <dbReference type="EMBL" id="NMR34387.1"/>
    </source>
</evidence>
<reference evidence="1 2" key="1">
    <citation type="submission" date="2020-04" db="EMBL/GenBank/DDBJ databases">
        <title>Genome analysis and antimicrobial resistance characteristics of Chryseobacterium aquaticum isolated from farmed salmonids.</title>
        <authorList>
            <person name="Saticioglu I.B."/>
            <person name="Duman M."/>
            <person name="Altun S."/>
        </authorList>
    </citation>
    <scope>NUCLEOTIDE SEQUENCE [LARGE SCALE GENOMIC DNA]</scope>
    <source>
        <strain evidence="1 2">C-174</strain>
    </source>
</reference>
<sequence>MIQKYFFIVALIGCISIVSCRSEDEFTSNNYNDSILKEKIFKKNENEDSARRADSSIIINDLLKSDSSKVEIIVNPPPVETTHWRGSK</sequence>
<organism evidence="1 2">
    <name type="scientific">Chryseobacterium aquaticum</name>
    <dbReference type="NCBI Taxonomy" id="452084"/>
    <lineage>
        <taxon>Bacteria</taxon>
        <taxon>Pseudomonadati</taxon>
        <taxon>Bacteroidota</taxon>
        <taxon>Flavobacteriia</taxon>
        <taxon>Flavobacteriales</taxon>
        <taxon>Weeksellaceae</taxon>
        <taxon>Chryseobacterium group</taxon>
        <taxon>Chryseobacterium</taxon>
    </lineage>
</organism>
<dbReference type="EMBL" id="JABCJF010000004">
    <property type="protein sequence ID" value="NMR34387.1"/>
    <property type="molecule type" value="Genomic_DNA"/>
</dbReference>
<dbReference type="PROSITE" id="PS51257">
    <property type="entry name" value="PROKAR_LIPOPROTEIN"/>
    <property type="match status" value="1"/>
</dbReference>
<dbReference type="Proteomes" id="UP000548067">
    <property type="component" value="Unassembled WGS sequence"/>
</dbReference>
<protein>
    <submittedName>
        <fullName evidence="1">Uncharacterized protein</fullName>
    </submittedName>
</protein>
<proteinExistence type="predicted"/>
<accession>A0A848N085</accession>
<name>A0A848N085_9FLAO</name>
<evidence type="ECO:0000313" key="2">
    <source>
        <dbReference type="Proteomes" id="UP000548067"/>
    </source>
</evidence>
<dbReference type="RefSeq" id="WP_169321233.1">
    <property type="nucleotide sequence ID" value="NZ_JABCJF010000004.1"/>
</dbReference>
<gene>
    <name evidence="1" type="ORF">HIO71_09225</name>
</gene>
<comment type="caution">
    <text evidence="1">The sequence shown here is derived from an EMBL/GenBank/DDBJ whole genome shotgun (WGS) entry which is preliminary data.</text>
</comment>